<feature type="region of interest" description="Disordered" evidence="8">
    <location>
        <begin position="297"/>
        <end position="328"/>
    </location>
</feature>
<dbReference type="InterPro" id="IPR036467">
    <property type="entry name" value="LS/RS_sf"/>
</dbReference>
<evidence type="ECO:0000256" key="1">
    <source>
        <dbReference type="ARBA" id="ARBA00004917"/>
    </source>
</evidence>
<keyword evidence="10" id="KW-1185">Reference proteome</keyword>
<gene>
    <name evidence="9" type="ORF">Poli38472_011804</name>
</gene>
<organism evidence="9 10">
    <name type="scientific">Pythium oligandrum</name>
    <name type="common">Mycoparasitic fungus</name>
    <dbReference type="NCBI Taxonomy" id="41045"/>
    <lineage>
        <taxon>Eukaryota</taxon>
        <taxon>Sar</taxon>
        <taxon>Stramenopiles</taxon>
        <taxon>Oomycota</taxon>
        <taxon>Peronosporomycetes</taxon>
        <taxon>Pythiales</taxon>
        <taxon>Pythiaceae</taxon>
        <taxon>Pythium</taxon>
    </lineage>
</organism>
<sequence>MATPATHPTTTGGSETHVPSPVLMEPPGAGVSTRKLDGRGLKIAIVSTRWYEKEVTHPLVESCKNELLAKGVESANIKCFQVPGAYELPFAASRVIHTKQQHMDCVICIGCMVKGGTMAYEFVSEAVTTGLMKLNVMTATPVVLGLLTCTSEEQAKACASNVCVEGHSGKKKCNYGVEWAQEAIELAHLKRSTSELIEKKRVSHCKQEGCSCSCHCQQCKCHTCSCEGECKCSSCEGQHKAQKKQTPLTQAFDEALAKCSGCGSESAKCNCKGCNCASCAHKQEQQQGELECGGCGHQKKSCTCTTSHTKTGVTTTRHQPAESSAPSP</sequence>
<comment type="function">
    <text evidence="7">Catalyzes the formation of 6,7-dimethyl-8-ribityllumazine by condensation of 5-amino-6-(D-ribitylamino)uracil with 3,4-dihydroxy-2-butanone 4-phosphate. This is the penultimate step in the biosynthesis of riboflavin.</text>
</comment>
<evidence type="ECO:0000256" key="4">
    <source>
        <dbReference type="ARBA" id="ARBA00022619"/>
    </source>
</evidence>
<feature type="region of interest" description="Disordered" evidence="8">
    <location>
        <begin position="1"/>
        <end position="22"/>
    </location>
</feature>
<evidence type="ECO:0000256" key="3">
    <source>
        <dbReference type="ARBA" id="ARBA00012664"/>
    </source>
</evidence>
<dbReference type="PANTHER" id="PTHR21058">
    <property type="entry name" value="6,7-DIMETHYL-8-RIBITYLLUMAZINE SYNTHASE DMRL SYNTHASE LUMAZINE SYNTHASE"/>
    <property type="match status" value="1"/>
</dbReference>
<evidence type="ECO:0000313" key="10">
    <source>
        <dbReference type="Proteomes" id="UP000794436"/>
    </source>
</evidence>
<comment type="catalytic activity">
    <reaction evidence="6 7">
        <text>(2S)-2-hydroxy-3-oxobutyl phosphate + 5-amino-6-(D-ribitylamino)uracil = 6,7-dimethyl-8-(1-D-ribityl)lumazine + phosphate + 2 H2O + H(+)</text>
        <dbReference type="Rhea" id="RHEA:26152"/>
        <dbReference type="ChEBI" id="CHEBI:15377"/>
        <dbReference type="ChEBI" id="CHEBI:15378"/>
        <dbReference type="ChEBI" id="CHEBI:15934"/>
        <dbReference type="ChEBI" id="CHEBI:43474"/>
        <dbReference type="ChEBI" id="CHEBI:58201"/>
        <dbReference type="ChEBI" id="CHEBI:58830"/>
        <dbReference type="EC" id="2.5.1.78"/>
    </reaction>
</comment>
<dbReference type="UniPathway" id="UPA00275">
    <property type="reaction ID" value="UER00404"/>
</dbReference>
<dbReference type="AlphaFoldDB" id="A0A8K1FDD7"/>
<dbReference type="InterPro" id="IPR002180">
    <property type="entry name" value="LS/RS"/>
</dbReference>
<dbReference type="GO" id="GO:0009349">
    <property type="term" value="C:riboflavin synthase complex"/>
    <property type="evidence" value="ECO:0007669"/>
    <property type="project" value="UniProtKB-UniRule"/>
</dbReference>
<comment type="pathway">
    <text evidence="1 7">Cofactor biosynthesis; riboflavin biosynthesis; riboflavin from 2-hydroxy-3-oxobutyl phosphate and 5-amino-6-(D-ribitylamino)uracil: step 1/2.</text>
</comment>
<accession>A0A8K1FDD7</accession>
<feature type="compositionally biased region" description="Polar residues" evidence="8">
    <location>
        <begin position="317"/>
        <end position="328"/>
    </location>
</feature>
<dbReference type="EMBL" id="SPLM01000112">
    <property type="protein sequence ID" value="TMW58216.1"/>
    <property type="molecule type" value="Genomic_DNA"/>
</dbReference>
<dbReference type="Proteomes" id="UP000794436">
    <property type="component" value="Unassembled WGS sequence"/>
</dbReference>
<dbReference type="Pfam" id="PF00885">
    <property type="entry name" value="DMRL_synthase"/>
    <property type="match status" value="1"/>
</dbReference>
<dbReference type="HAMAP" id="MF_00178">
    <property type="entry name" value="Lumazine_synth"/>
    <property type="match status" value="1"/>
</dbReference>
<evidence type="ECO:0000256" key="2">
    <source>
        <dbReference type="ARBA" id="ARBA00007424"/>
    </source>
</evidence>
<dbReference type="Gene3D" id="3.40.50.960">
    <property type="entry name" value="Lumazine/riboflavin synthase"/>
    <property type="match status" value="1"/>
</dbReference>
<dbReference type="InterPro" id="IPR034964">
    <property type="entry name" value="LS"/>
</dbReference>
<name>A0A8K1FDD7_PYTOL</name>
<dbReference type="EC" id="2.5.1.78" evidence="3 7"/>
<feature type="compositionally biased region" description="Low complexity" evidence="8">
    <location>
        <begin position="303"/>
        <end position="316"/>
    </location>
</feature>
<reference evidence="9" key="1">
    <citation type="submission" date="2019-03" db="EMBL/GenBank/DDBJ databases">
        <title>Long read genome sequence of the mycoparasitic Pythium oligandrum ATCC 38472 isolated from sugarbeet rhizosphere.</title>
        <authorList>
            <person name="Gaulin E."/>
        </authorList>
    </citation>
    <scope>NUCLEOTIDE SEQUENCE</scope>
    <source>
        <strain evidence="9">ATCC 38472_TT</strain>
    </source>
</reference>
<dbReference type="CDD" id="cd09209">
    <property type="entry name" value="Lumazine_synthase-I"/>
    <property type="match status" value="1"/>
</dbReference>
<dbReference type="GO" id="GO:0009231">
    <property type="term" value="P:riboflavin biosynthetic process"/>
    <property type="evidence" value="ECO:0007669"/>
    <property type="project" value="UniProtKB-UniPathway"/>
</dbReference>
<keyword evidence="5 7" id="KW-0808">Transferase</keyword>
<evidence type="ECO:0000256" key="7">
    <source>
        <dbReference type="RuleBase" id="RU003795"/>
    </source>
</evidence>
<feature type="compositionally biased region" description="Low complexity" evidence="8">
    <location>
        <begin position="1"/>
        <end position="13"/>
    </location>
</feature>
<evidence type="ECO:0000256" key="8">
    <source>
        <dbReference type="SAM" id="MobiDB-lite"/>
    </source>
</evidence>
<evidence type="ECO:0000256" key="6">
    <source>
        <dbReference type="ARBA" id="ARBA00048785"/>
    </source>
</evidence>
<evidence type="ECO:0000256" key="5">
    <source>
        <dbReference type="ARBA" id="ARBA00022679"/>
    </source>
</evidence>
<dbReference type="SUPFAM" id="SSF52121">
    <property type="entry name" value="Lumazine synthase"/>
    <property type="match status" value="1"/>
</dbReference>
<keyword evidence="4 7" id="KW-0686">Riboflavin biosynthesis</keyword>
<dbReference type="GO" id="GO:0000906">
    <property type="term" value="F:6,7-dimethyl-8-ribityllumazine synthase activity"/>
    <property type="evidence" value="ECO:0007669"/>
    <property type="project" value="UniProtKB-EC"/>
</dbReference>
<dbReference type="NCBIfam" id="TIGR00114">
    <property type="entry name" value="lumazine-synth"/>
    <property type="match status" value="1"/>
</dbReference>
<protein>
    <recommendedName>
        <fullName evidence="3 7">6,7-dimethyl-8-ribityllumazine synthase</fullName>
        <shortName evidence="7">DMRL synthase</shortName>
        <ecNumber evidence="3 7">2.5.1.78</ecNumber>
    </recommendedName>
</protein>
<dbReference type="OrthoDB" id="2965at2759"/>
<comment type="similarity">
    <text evidence="2 7">Belongs to the DMRL synthase family.</text>
</comment>
<comment type="caution">
    <text evidence="9">The sequence shown here is derived from an EMBL/GenBank/DDBJ whole genome shotgun (WGS) entry which is preliminary data.</text>
</comment>
<dbReference type="PANTHER" id="PTHR21058:SF0">
    <property type="entry name" value="6,7-DIMETHYL-8-RIBITYLLUMAZINE SYNTHASE"/>
    <property type="match status" value="1"/>
</dbReference>
<evidence type="ECO:0000313" key="9">
    <source>
        <dbReference type="EMBL" id="TMW58216.1"/>
    </source>
</evidence>
<proteinExistence type="inferred from homology"/>